<dbReference type="OrthoDB" id="772614at2"/>
<dbReference type="AlphaFoldDB" id="A0A1H4HN33"/>
<keyword evidence="2" id="KW-1185">Reference proteome</keyword>
<dbReference type="Proteomes" id="UP000198850">
    <property type="component" value="Unassembled WGS sequence"/>
</dbReference>
<protein>
    <submittedName>
        <fullName evidence="1">Uncharacterized protein</fullName>
    </submittedName>
</protein>
<dbReference type="RefSeq" id="WP_090560198.1">
    <property type="nucleotide sequence ID" value="NZ_FNRA01000038.1"/>
</dbReference>
<gene>
    <name evidence="1" type="ORF">SAMN05443550_1383</name>
</gene>
<reference evidence="1 2" key="1">
    <citation type="submission" date="2016-10" db="EMBL/GenBank/DDBJ databases">
        <authorList>
            <person name="de Groot N.N."/>
        </authorList>
    </citation>
    <scope>NUCLEOTIDE SEQUENCE [LARGE SCALE GENOMIC DNA]</scope>
    <source>
        <strain evidence="1 2">DSM 19033</strain>
    </source>
</reference>
<name>A0A1H4HN33_9SPHI</name>
<proteinExistence type="predicted"/>
<organism evidence="1 2">
    <name type="scientific">Pedobacter hartonius</name>
    <dbReference type="NCBI Taxonomy" id="425514"/>
    <lineage>
        <taxon>Bacteria</taxon>
        <taxon>Pseudomonadati</taxon>
        <taxon>Bacteroidota</taxon>
        <taxon>Sphingobacteriia</taxon>
        <taxon>Sphingobacteriales</taxon>
        <taxon>Sphingobacteriaceae</taxon>
        <taxon>Pedobacter</taxon>
    </lineage>
</organism>
<sequence>MIKANGIGEDATFTEKVMFGLNIALRKMAEEAALHDKSLVIGDKEGNAKLVPAKELLKTLPER</sequence>
<evidence type="ECO:0000313" key="1">
    <source>
        <dbReference type="EMBL" id="SEB22472.1"/>
    </source>
</evidence>
<dbReference type="EMBL" id="FNRA01000038">
    <property type="protein sequence ID" value="SEB22472.1"/>
    <property type="molecule type" value="Genomic_DNA"/>
</dbReference>
<evidence type="ECO:0000313" key="2">
    <source>
        <dbReference type="Proteomes" id="UP000198850"/>
    </source>
</evidence>
<accession>A0A1H4HN33</accession>